<evidence type="ECO:0000256" key="4">
    <source>
        <dbReference type="ARBA" id="ARBA00023136"/>
    </source>
</evidence>
<feature type="transmembrane region" description="Helical" evidence="5">
    <location>
        <begin position="159"/>
        <end position="178"/>
    </location>
</feature>
<dbReference type="Proteomes" id="UP000070054">
    <property type="component" value="Unassembled WGS sequence"/>
</dbReference>
<accession>A0A135T5V2</accession>
<feature type="transmembrane region" description="Helical" evidence="5">
    <location>
        <begin position="472"/>
        <end position="492"/>
    </location>
</feature>
<sequence>MSTSNDSAMESSVLVGVAGVLEFKDGWPLSWRIWILLNVSFYNLLGNAFAAGAPPLFSRIIAELHCTSEEASQLSTYVLLTLGLSNIFALPAASLIGKRYTILISLVMFFVFCLWSGEATTFNDLRTSRILGGLAGGLVEALGPSFVEEAFPNEQLASAMVVYVGLLAAGSSIGPIISGLVADGTGDWRWYFRILSALIFITFVGSLIMLPETRADSPKTAEVELNPVITEDNPKGLPLSPTYAEVENANQQGFPGPRELRKQWRLRSFSTAYVDMDWKLAASSLFQPFQLLGAPQVIVTTLVFGLTIGWTVLVSILLSVVYSPPPLLWSARDVGLLSVGPLVGLLIGLPIGGALADYLFNRATRRNGGKQDPASRLPAVIIGGLVSPAGCLVIGYGLASPEKWAQVSVGYGMLATGLTCSANVLLTYAVDTMPPRASHIGVLVNLIKNSVGFGVSYAATSWMAQAGPVTQFGTMAGILWAVYLLVIPLYFFSDTVIRKTVFLA</sequence>
<evidence type="ECO:0000256" key="1">
    <source>
        <dbReference type="ARBA" id="ARBA00004141"/>
    </source>
</evidence>
<evidence type="ECO:0000313" key="7">
    <source>
        <dbReference type="EMBL" id="KXH43523.1"/>
    </source>
</evidence>
<feature type="transmembrane region" description="Helical" evidence="5">
    <location>
        <begin position="297"/>
        <end position="322"/>
    </location>
</feature>
<dbReference type="Pfam" id="PF07690">
    <property type="entry name" value="MFS_1"/>
    <property type="match status" value="1"/>
</dbReference>
<keyword evidence="2 5" id="KW-0812">Transmembrane</keyword>
<feature type="transmembrane region" description="Helical" evidence="5">
    <location>
        <begin position="442"/>
        <end position="460"/>
    </location>
</feature>
<keyword evidence="8" id="KW-1185">Reference proteome</keyword>
<evidence type="ECO:0000259" key="6">
    <source>
        <dbReference type="PROSITE" id="PS50850"/>
    </source>
</evidence>
<name>A0A135T5V2_9PEZI</name>
<dbReference type="PANTHER" id="PTHR23502:SF160">
    <property type="entry name" value="MAJOR FACILITATOR SUPERFAMILY (MFS) PROFILE DOMAIN-CONTAINING PROTEIN-RELATED"/>
    <property type="match status" value="1"/>
</dbReference>
<dbReference type="PROSITE" id="PS50850">
    <property type="entry name" value="MFS"/>
    <property type="match status" value="1"/>
</dbReference>
<dbReference type="OrthoDB" id="2585655at2759"/>
<feature type="transmembrane region" description="Helical" evidence="5">
    <location>
        <begin position="377"/>
        <end position="399"/>
    </location>
</feature>
<feature type="domain" description="Major facilitator superfamily (MFS) profile" evidence="6">
    <location>
        <begin position="32"/>
        <end position="504"/>
    </location>
</feature>
<comment type="caution">
    <text evidence="7">The sequence shown here is derived from an EMBL/GenBank/DDBJ whole genome shotgun (WGS) entry which is preliminary data.</text>
</comment>
<feature type="transmembrane region" description="Helical" evidence="5">
    <location>
        <begin position="33"/>
        <end position="54"/>
    </location>
</feature>
<keyword evidence="3 5" id="KW-1133">Transmembrane helix</keyword>
<proteinExistence type="predicted"/>
<dbReference type="SUPFAM" id="SSF103473">
    <property type="entry name" value="MFS general substrate transporter"/>
    <property type="match status" value="1"/>
</dbReference>
<dbReference type="Gene3D" id="1.20.1250.20">
    <property type="entry name" value="MFS general substrate transporter like domains"/>
    <property type="match status" value="1"/>
</dbReference>
<dbReference type="InterPro" id="IPR036259">
    <property type="entry name" value="MFS_trans_sf"/>
</dbReference>
<gene>
    <name evidence="7" type="ORF">CNYM01_12432</name>
</gene>
<dbReference type="GO" id="GO:0005886">
    <property type="term" value="C:plasma membrane"/>
    <property type="evidence" value="ECO:0007669"/>
    <property type="project" value="TreeGrafter"/>
</dbReference>
<comment type="subcellular location">
    <subcellularLocation>
        <location evidence="1">Membrane</location>
        <topology evidence="1">Multi-pass membrane protein</topology>
    </subcellularLocation>
</comment>
<evidence type="ECO:0000313" key="8">
    <source>
        <dbReference type="Proteomes" id="UP000070054"/>
    </source>
</evidence>
<evidence type="ECO:0000256" key="5">
    <source>
        <dbReference type="SAM" id="Phobius"/>
    </source>
</evidence>
<dbReference type="InterPro" id="IPR011701">
    <property type="entry name" value="MFS"/>
</dbReference>
<dbReference type="GO" id="GO:0022857">
    <property type="term" value="F:transmembrane transporter activity"/>
    <property type="evidence" value="ECO:0007669"/>
    <property type="project" value="InterPro"/>
</dbReference>
<reference evidence="7 8" key="1">
    <citation type="submission" date="2014-02" db="EMBL/GenBank/DDBJ databases">
        <title>The genome sequence of Colletotrichum nymphaeae SA-01.</title>
        <authorList>
            <person name="Baroncelli R."/>
            <person name="Thon M.R."/>
        </authorList>
    </citation>
    <scope>NUCLEOTIDE SEQUENCE [LARGE SCALE GENOMIC DNA]</scope>
    <source>
        <strain evidence="7 8">SA-01</strain>
    </source>
</reference>
<dbReference type="EMBL" id="JEMN01001228">
    <property type="protein sequence ID" value="KXH43523.1"/>
    <property type="molecule type" value="Genomic_DNA"/>
</dbReference>
<feature type="transmembrane region" description="Helical" evidence="5">
    <location>
        <begin position="411"/>
        <end position="430"/>
    </location>
</feature>
<evidence type="ECO:0000256" key="2">
    <source>
        <dbReference type="ARBA" id="ARBA00022692"/>
    </source>
</evidence>
<feature type="transmembrane region" description="Helical" evidence="5">
    <location>
        <begin position="100"/>
        <end position="117"/>
    </location>
</feature>
<protein>
    <recommendedName>
        <fullName evidence="6">Major facilitator superfamily (MFS) profile domain-containing protein</fullName>
    </recommendedName>
</protein>
<dbReference type="PANTHER" id="PTHR23502">
    <property type="entry name" value="MAJOR FACILITATOR SUPERFAMILY"/>
    <property type="match status" value="1"/>
</dbReference>
<dbReference type="InterPro" id="IPR020846">
    <property type="entry name" value="MFS_dom"/>
</dbReference>
<keyword evidence="4 5" id="KW-0472">Membrane</keyword>
<organism evidence="7 8">
    <name type="scientific">Colletotrichum nymphaeae SA-01</name>
    <dbReference type="NCBI Taxonomy" id="1460502"/>
    <lineage>
        <taxon>Eukaryota</taxon>
        <taxon>Fungi</taxon>
        <taxon>Dikarya</taxon>
        <taxon>Ascomycota</taxon>
        <taxon>Pezizomycotina</taxon>
        <taxon>Sordariomycetes</taxon>
        <taxon>Hypocreomycetidae</taxon>
        <taxon>Glomerellales</taxon>
        <taxon>Glomerellaceae</taxon>
        <taxon>Colletotrichum</taxon>
        <taxon>Colletotrichum acutatum species complex</taxon>
    </lineage>
</organism>
<feature type="transmembrane region" description="Helical" evidence="5">
    <location>
        <begin position="74"/>
        <end position="93"/>
    </location>
</feature>
<feature type="transmembrane region" description="Helical" evidence="5">
    <location>
        <begin position="190"/>
        <end position="210"/>
    </location>
</feature>
<evidence type="ECO:0000256" key="3">
    <source>
        <dbReference type="ARBA" id="ARBA00022989"/>
    </source>
</evidence>
<feature type="transmembrane region" description="Helical" evidence="5">
    <location>
        <begin position="334"/>
        <end position="356"/>
    </location>
</feature>
<dbReference type="AlphaFoldDB" id="A0A135T5V2"/>